<proteinExistence type="predicted"/>
<dbReference type="Pfam" id="PF11104">
    <property type="entry name" value="PilM_2"/>
    <property type="match status" value="1"/>
</dbReference>
<name>A0A5R8YYH7_9PSED</name>
<dbReference type="InterPro" id="IPR043129">
    <property type="entry name" value="ATPase_NBD"/>
</dbReference>
<accession>A0A5R8YYH7</accession>
<dbReference type="Proteomes" id="UP000309819">
    <property type="component" value="Unassembled WGS sequence"/>
</dbReference>
<keyword evidence="2" id="KW-1185">Reference proteome</keyword>
<dbReference type="SUPFAM" id="SSF53067">
    <property type="entry name" value="Actin-like ATPase domain"/>
    <property type="match status" value="1"/>
</dbReference>
<comment type="caution">
    <text evidence="1">The sequence shown here is derived from an EMBL/GenBank/DDBJ whole genome shotgun (WGS) entry which is preliminary data.</text>
</comment>
<dbReference type="Gene3D" id="3.30.1490.300">
    <property type="match status" value="1"/>
</dbReference>
<gene>
    <name evidence="1" type="ORF">FEM01_15960</name>
</gene>
<protein>
    <submittedName>
        <fullName evidence="1">Pilus assembly protein PilM</fullName>
    </submittedName>
</protein>
<dbReference type="InterPro" id="IPR050696">
    <property type="entry name" value="FtsA/MreB"/>
</dbReference>
<evidence type="ECO:0000313" key="2">
    <source>
        <dbReference type="Proteomes" id="UP000309819"/>
    </source>
</evidence>
<dbReference type="PANTHER" id="PTHR32432:SF3">
    <property type="entry name" value="ETHANOLAMINE UTILIZATION PROTEIN EUTJ"/>
    <property type="match status" value="1"/>
</dbReference>
<dbReference type="AlphaFoldDB" id="A0A5R8YYH7"/>
<dbReference type="PANTHER" id="PTHR32432">
    <property type="entry name" value="CELL DIVISION PROTEIN FTSA-RELATED"/>
    <property type="match status" value="1"/>
</dbReference>
<dbReference type="RefSeq" id="WP_138220456.1">
    <property type="nucleotide sequence ID" value="NZ_VAUO01000007.1"/>
</dbReference>
<sequence length="293" mass="31330">MIGRFGRDVGSLLGVDIACGAVRMLHMRRQRGQARVVGWACEPLPDGALRFDDNPSLVRALGEARRRCGSRQRRVALALPAAQVICKVAQLPRGISEQDLEGQLLTEAEQLFPFPLDDLALDFQLIGPAPRAADKVEVLIAACRQSQLDPLEQLFAQAGLEVVAVEVDSFALRRVMARRSPRTALLHIESDRLALHCWSQGPVAQCRQWSQADSSGWFDEVAALLAPGQDLIGVDALMLAGGAANAEYAAQLSRRLSLPCHLACLPGVGAAGPEPALHASMALACGLALGGLR</sequence>
<dbReference type="OrthoDB" id="9773403at2"/>
<dbReference type="EMBL" id="VAUO01000007">
    <property type="protein sequence ID" value="TLP58175.1"/>
    <property type="molecule type" value="Genomic_DNA"/>
</dbReference>
<dbReference type="InterPro" id="IPR005883">
    <property type="entry name" value="PilM"/>
</dbReference>
<organism evidence="1 2">
    <name type="scientific">Pseudomonas mosselii</name>
    <dbReference type="NCBI Taxonomy" id="78327"/>
    <lineage>
        <taxon>Bacteria</taxon>
        <taxon>Pseudomonadati</taxon>
        <taxon>Pseudomonadota</taxon>
        <taxon>Gammaproteobacteria</taxon>
        <taxon>Pseudomonadales</taxon>
        <taxon>Pseudomonadaceae</taxon>
        <taxon>Pseudomonas</taxon>
    </lineage>
</organism>
<evidence type="ECO:0000313" key="1">
    <source>
        <dbReference type="EMBL" id="TLP58175.1"/>
    </source>
</evidence>
<reference evidence="1 2" key="1">
    <citation type="submission" date="2019-05" db="EMBL/GenBank/DDBJ databases">
        <title>Pseudomonas sp. SC006 isolated from lettuce that can produce HBGAs.</title>
        <authorList>
            <person name="Wang D."/>
            <person name="Liao N."/>
            <person name="Liu D."/>
            <person name="Zhang Z."/>
            <person name="Zou S."/>
        </authorList>
    </citation>
    <scope>NUCLEOTIDE SEQUENCE [LARGE SCALE GENOMIC DNA]</scope>
    <source>
        <strain evidence="1 2">SC006</strain>
    </source>
</reference>